<dbReference type="AlphaFoldDB" id="A0ABD0LSP4"/>
<comment type="caution">
    <text evidence="1">The sequence shown here is derived from an EMBL/GenBank/DDBJ whole genome shotgun (WGS) entry which is preliminary data.</text>
</comment>
<accession>A0ABD0LSP4</accession>
<keyword evidence="2" id="KW-1185">Reference proteome</keyword>
<dbReference type="EMBL" id="JACVVK020000028">
    <property type="protein sequence ID" value="KAK7502098.1"/>
    <property type="molecule type" value="Genomic_DNA"/>
</dbReference>
<organism evidence="1 2">
    <name type="scientific">Batillaria attramentaria</name>
    <dbReference type="NCBI Taxonomy" id="370345"/>
    <lineage>
        <taxon>Eukaryota</taxon>
        <taxon>Metazoa</taxon>
        <taxon>Spiralia</taxon>
        <taxon>Lophotrochozoa</taxon>
        <taxon>Mollusca</taxon>
        <taxon>Gastropoda</taxon>
        <taxon>Caenogastropoda</taxon>
        <taxon>Sorbeoconcha</taxon>
        <taxon>Cerithioidea</taxon>
        <taxon>Batillariidae</taxon>
        <taxon>Batillaria</taxon>
    </lineage>
</organism>
<dbReference type="Proteomes" id="UP001519460">
    <property type="component" value="Unassembled WGS sequence"/>
</dbReference>
<evidence type="ECO:0000313" key="1">
    <source>
        <dbReference type="EMBL" id="KAK7502098.1"/>
    </source>
</evidence>
<proteinExistence type="predicted"/>
<evidence type="ECO:0000313" key="2">
    <source>
        <dbReference type="Proteomes" id="UP001519460"/>
    </source>
</evidence>
<reference evidence="1 2" key="1">
    <citation type="journal article" date="2023" name="Sci. Data">
        <title>Genome assembly of the Korean intertidal mud-creeper Batillaria attramentaria.</title>
        <authorList>
            <person name="Patra A.K."/>
            <person name="Ho P.T."/>
            <person name="Jun S."/>
            <person name="Lee S.J."/>
            <person name="Kim Y."/>
            <person name="Won Y.J."/>
        </authorList>
    </citation>
    <scope>NUCLEOTIDE SEQUENCE [LARGE SCALE GENOMIC DNA]</scope>
    <source>
        <strain evidence="1">Wonlab-2016</strain>
    </source>
</reference>
<gene>
    <name evidence="1" type="ORF">BaRGS_00006850</name>
</gene>
<name>A0ABD0LSP4_9CAEN</name>
<feature type="non-terminal residue" evidence="1">
    <location>
        <position position="69"/>
    </location>
</feature>
<feature type="non-terminal residue" evidence="1">
    <location>
        <position position="1"/>
    </location>
</feature>
<sequence>PNSMAQLLARHTGSTVEKTPLSQGQTLVIRWRDRWGRRYKRRHRILAFIQRLLLLPSTVAVFIESVNVT</sequence>
<protein>
    <submittedName>
        <fullName evidence="1">Uncharacterized protein</fullName>
    </submittedName>
</protein>